<dbReference type="Proteomes" id="UP000118701">
    <property type="component" value="Segment"/>
</dbReference>
<dbReference type="EMBL" id="KC813508">
    <property type="protein sequence ID" value="AGZ00862.1"/>
    <property type="molecule type" value="Genomic_DNA"/>
</dbReference>
<evidence type="ECO:0000313" key="5">
    <source>
        <dbReference type="EMBL" id="AGZ01283.1"/>
    </source>
</evidence>
<dbReference type="EMBL" id="KC813503">
    <property type="protein sequence ID" value="AGY99804.1"/>
    <property type="molecule type" value="Genomic_DNA"/>
</dbReference>
<dbReference type="Proteomes" id="UP000145073">
    <property type="component" value="Genome"/>
</dbReference>
<evidence type="ECO:0000313" key="9">
    <source>
        <dbReference type="Proteomes" id="UP000145073"/>
    </source>
</evidence>
<organismHost>
    <name type="scientific">Apodemus sylvaticus</name>
    <name type="common">European woodmouse</name>
    <dbReference type="NCBI Taxonomy" id="10129"/>
</organismHost>
<organismHost>
    <name type="scientific">Microtus agrestis</name>
    <name type="common">Short-tailed field vole</name>
    <dbReference type="NCBI Taxonomy" id="29092"/>
</organismHost>
<dbReference type="Proteomes" id="UP000117858">
    <property type="component" value="Genome"/>
</dbReference>
<evidence type="ECO:0000313" key="3">
    <source>
        <dbReference type="EMBL" id="AGZ00232.1"/>
    </source>
</evidence>
<organismHost>
    <name type="scientific">Mus musculus</name>
    <name type="common">Mouse</name>
    <dbReference type="NCBI Taxonomy" id="10090"/>
</organismHost>
<evidence type="ECO:0000313" key="2">
    <source>
        <dbReference type="EMBL" id="AGY99804.1"/>
    </source>
</evidence>
<evidence type="ECO:0000313" key="8">
    <source>
        <dbReference type="Proteomes" id="UP000118701"/>
    </source>
</evidence>
<dbReference type="Proteomes" id="UP000166586">
    <property type="component" value="Segment"/>
</dbReference>
<accession>U5TEQ3</accession>
<organismHost>
    <name type="scientific">Loxodonta africana</name>
    <name type="common">African elephant</name>
    <dbReference type="NCBI Taxonomy" id="9785"/>
</organismHost>
<dbReference type="Proteomes" id="UP000125131">
    <property type="component" value="Genome"/>
</dbReference>
<organismHost>
    <name type="scientific">Myodes glareolus</name>
    <name type="common">Bank vole</name>
    <name type="synonym">Clethrionomys glareolus</name>
    <dbReference type="NCBI Taxonomy" id="447135"/>
</organismHost>
<dbReference type="EMBL" id="KC813510">
    <property type="protein sequence ID" value="AGZ01283.1"/>
    <property type="molecule type" value="Genomic_DNA"/>
</dbReference>
<organismHost>
    <name type="scientific">Bos taurus</name>
    <name type="common">Bovine</name>
    <dbReference type="NCBI Taxonomy" id="9913"/>
</organismHost>
<proteinExistence type="predicted"/>
<organism evidence="1 9">
    <name type="scientific">Cowpox virus</name>
    <name type="common">CPV</name>
    <dbReference type="NCBI Taxonomy" id="10243"/>
    <lineage>
        <taxon>Viruses</taxon>
        <taxon>Varidnaviria</taxon>
        <taxon>Bamfordvirae</taxon>
        <taxon>Nucleocytoviricota</taxon>
        <taxon>Pokkesviricetes</taxon>
        <taxon>Chitovirales</taxon>
        <taxon>Poxviridae</taxon>
        <taxon>Chordopoxvirinae</taxon>
        <taxon>Orthopoxvirus</taxon>
        <taxon>Orthopoxvirus cowpox</taxon>
    </lineage>
</organism>
<organismHost>
    <name type="scientific">Homo sapiens</name>
    <name type="common">Human</name>
    <dbReference type="NCBI Taxonomy" id="9606"/>
</organismHost>
<reference evidence="7 8" key="1">
    <citation type="submission" date="2013-03" db="EMBL/GenBank/DDBJ databases">
        <title>Genome-wide comparison of cowpoxviruses reveals a new clade related to Variola virus.</title>
        <authorList>
            <person name="Dabrowski P.W."/>
            <person name="Radonic A."/>
            <person name="Kurth A."/>
            <person name="Nitsche A."/>
        </authorList>
    </citation>
    <scope>NUCLEOTIDE SEQUENCE [LARGE SCALE GENOMIC DNA]</scope>
    <source>
        <strain evidence="4">HumAac09/1</strain>
        <strain evidence="5">HumGra07/1</strain>
        <strain evidence="6">HumKre08/1</strain>
        <strain evidence="1">RatAac09/1</strain>
        <strain evidence="2">RatGer09/1</strain>
        <strain evidence="3">RatKre08/2</strain>
    </source>
</reference>
<organismHost>
    <name type="scientific">Felis catus</name>
    <name type="common">Cat</name>
    <name type="synonym">Felis silvestris catus</name>
    <dbReference type="NCBI Taxonomy" id="9685"/>
</organismHost>
<evidence type="ECO:0000313" key="4">
    <source>
        <dbReference type="EMBL" id="AGZ00862.1"/>
    </source>
</evidence>
<dbReference type="EMBL" id="KC813512">
    <property type="protein sequence ID" value="AGZ01705.1"/>
    <property type="molecule type" value="Genomic_DNA"/>
</dbReference>
<name>U5TEQ3_COWPX</name>
<sequence length="17" mass="2138">MNHWQHPFIVQKAPIYK</sequence>
<gene>
    <name evidence="1" type="primary">CPXV058</name>
</gene>
<protein>
    <submittedName>
        <fullName evidence="1">CPXV058 protein</fullName>
    </submittedName>
</protein>
<evidence type="ECO:0000313" key="1">
    <source>
        <dbReference type="EMBL" id="AGY99380.1"/>
    </source>
</evidence>
<dbReference type="EMBL" id="KC813505">
    <property type="protein sequence ID" value="AGZ00232.1"/>
    <property type="molecule type" value="Genomic_DNA"/>
</dbReference>
<dbReference type="Proteomes" id="UP000127103">
    <property type="component" value="Segment"/>
</dbReference>
<evidence type="ECO:0000313" key="6">
    <source>
        <dbReference type="EMBL" id="AGZ01705.1"/>
    </source>
</evidence>
<evidence type="ECO:0000313" key="7">
    <source>
        <dbReference type="Proteomes" id="UP000117858"/>
    </source>
</evidence>
<dbReference type="EMBL" id="KC813501">
    <property type="protein sequence ID" value="AGY99380.1"/>
    <property type="molecule type" value="Genomic_DNA"/>
</dbReference>